<dbReference type="PANTHER" id="PTHR37544">
    <property type="entry name" value="SPRAY-RELATED"/>
    <property type="match status" value="1"/>
</dbReference>
<gene>
    <name evidence="3" type="ORF">G647_08053</name>
</gene>
<feature type="region of interest" description="Disordered" evidence="1">
    <location>
        <begin position="1"/>
        <end position="20"/>
    </location>
</feature>
<dbReference type="AlphaFoldDB" id="V9D4W4"/>
<dbReference type="OrthoDB" id="4151746at2759"/>
<dbReference type="HOGENOM" id="CLU_003000_0_0_1"/>
<dbReference type="RefSeq" id="XP_008730587.1">
    <property type="nucleotide sequence ID" value="XM_008732365.1"/>
</dbReference>
<feature type="region of interest" description="Disordered" evidence="1">
    <location>
        <begin position="1218"/>
        <end position="1269"/>
    </location>
</feature>
<feature type="compositionally biased region" description="Basic and acidic residues" evidence="1">
    <location>
        <begin position="1238"/>
        <end position="1254"/>
    </location>
</feature>
<feature type="compositionally biased region" description="Low complexity" evidence="1">
    <location>
        <begin position="48"/>
        <end position="58"/>
    </location>
</feature>
<feature type="transmembrane region" description="Helical" evidence="2">
    <location>
        <begin position="549"/>
        <end position="568"/>
    </location>
</feature>
<dbReference type="Pfam" id="PF11915">
    <property type="entry name" value="DUF3433"/>
    <property type="match status" value="2"/>
</dbReference>
<feature type="transmembrane region" description="Helical" evidence="2">
    <location>
        <begin position="727"/>
        <end position="750"/>
    </location>
</feature>
<feature type="compositionally biased region" description="Polar residues" evidence="1">
    <location>
        <begin position="1256"/>
        <end position="1269"/>
    </location>
</feature>
<feature type="transmembrane region" description="Helical" evidence="2">
    <location>
        <begin position="188"/>
        <end position="214"/>
    </location>
</feature>
<dbReference type="GeneID" id="19986546"/>
<sequence>MSDDDRRALDQAPVPESSQSFLISRNAVAVSDSNLRSPPTSIAMLRLQRTTTSSQTSQAQPDEEALNKPPLQHKPWGSRSLQRRTLLAFAGIFIGLLAAVEAIIQVAHNNQGIANADEDAYYLWTYGPVAILTVTLAFWSRIEYRSKQLAPYILLHSDPASTDQAIHLDYISPIAPTTIYQAIRNRNVLVALASISSLLVTLLIVVSTSLLGLVSFQLDQTGITMAVSDSFVDNASSLLTSPVAQMPFYVYDAIHNSSLKYPAGTTASFAYQNFTSADPSAADALTAEVDGFSATLTCEPAMLHFGGLSLNVPTGGQPYNTYEPTDDVSNVTISFNGCEANLTPPLYLTEVGVKQTIGQFVKVACAGGGDEEDSQRVLIYTMELMINSSAYADQYHLTYYYSITRSTQLLCRPSYSLPRLSVTVDRASGTNTAATLVNPSPTTDGRRISGLSAWNLTELILDSVSGISTYNSDSHWGPVIKLARQSRINVTDEEMFDVSTLQALLPPFFTSVSAQIARESLMRPSQAVVVGSSTTKRTRLTVRSLSARIMEATLAVLAVAAVIMAIFCPRTVSVPCDPGSIVGTATVFSLNRALLEHLKNDAPSENTRLAQPSWRPLVLKPSVRSLGLFTIAAVIVVLESLLQVSRKHNGIANVDLKQYIHYTWSYIPALLMIIIKLFALSVDFNTRLLAPFSRLRRGGTYKDALNVSYLKQLAPAAIISSVRTRQFAVTATTLMALIGGLLTIVVSGVYDVAQIPTQSLVQIQRQDSFRSVEDIDLDITSDDKGGMLGALILEQNLSYPKWTYDEFVFPKLEMVRDTSNLELGDFIDTTVPALHAKLHCRYLSGPEVNASVNWTNGGEMNIVKPPALATYLNTQSDIYLGGIDPVVEGGVFGYSDWAGDGNGIGDPPEYAYIWGSLSGREIDHIVILMCDEDLHTIDVSARFSLPNFSIGADFPPVPIEATSKWFTDLFLLEPYSDQLPRQPDGPFPWDEFFTLLVEGSGGIEMSDLRDPSKVDKIVDTIKHFHGILRAQQYNIVLRQTPAQNETLASLRYPSTMTSNRRSRLIQHAVSTRILEGMLFAMLVFGTAATFMMKTRDVLLENPCTIAAMARLLAESSILVHKRPSISIPDFLDSESPTDPESSQSDVFRLDWFVRREHSQEKTRIFTIRAVDAVELRTRPSAQPPEEVNAATATATVGDYAPIPADDTHPSLDLADLDRERNEERGDSALLAVTSVQDGNHREETDSLVRSRDQDQTSESEQTPNHQRSP</sequence>
<evidence type="ECO:0000313" key="3">
    <source>
        <dbReference type="EMBL" id="ETI21706.1"/>
    </source>
</evidence>
<feature type="transmembrane region" description="Helical" evidence="2">
    <location>
        <begin position="86"/>
        <end position="108"/>
    </location>
</feature>
<dbReference type="InterPro" id="IPR021840">
    <property type="entry name" value="DUF3433"/>
</dbReference>
<feature type="transmembrane region" description="Helical" evidence="2">
    <location>
        <begin position="625"/>
        <end position="644"/>
    </location>
</feature>
<dbReference type="Proteomes" id="UP000030678">
    <property type="component" value="Unassembled WGS sequence"/>
</dbReference>
<reference evidence="3 4" key="1">
    <citation type="submission" date="2013-03" db="EMBL/GenBank/DDBJ databases">
        <title>The Genome Sequence of Cladophialophora carrionii CBS 160.54.</title>
        <authorList>
            <consortium name="The Broad Institute Genomics Platform"/>
            <person name="Cuomo C."/>
            <person name="de Hoog S."/>
            <person name="Gorbushina A."/>
            <person name="Walker B."/>
            <person name="Young S.K."/>
            <person name="Zeng Q."/>
            <person name="Gargeya S."/>
            <person name="Fitzgerald M."/>
            <person name="Haas B."/>
            <person name="Abouelleil A."/>
            <person name="Allen A.W."/>
            <person name="Alvarado L."/>
            <person name="Arachchi H.M."/>
            <person name="Berlin A.M."/>
            <person name="Chapman S.B."/>
            <person name="Gainer-Dewar J."/>
            <person name="Goldberg J."/>
            <person name="Griggs A."/>
            <person name="Gujja S."/>
            <person name="Hansen M."/>
            <person name="Howarth C."/>
            <person name="Imamovic A."/>
            <person name="Ireland A."/>
            <person name="Larimer J."/>
            <person name="McCowan C."/>
            <person name="Murphy C."/>
            <person name="Pearson M."/>
            <person name="Poon T.W."/>
            <person name="Priest M."/>
            <person name="Roberts A."/>
            <person name="Saif S."/>
            <person name="Shea T."/>
            <person name="Sisk P."/>
            <person name="Sykes S."/>
            <person name="Wortman J."/>
            <person name="Nusbaum C."/>
            <person name="Birren B."/>
        </authorList>
    </citation>
    <scope>NUCLEOTIDE SEQUENCE [LARGE SCALE GENOMIC DNA]</scope>
    <source>
        <strain evidence="3 4">CBS 160.54</strain>
    </source>
</reference>
<keyword evidence="2" id="KW-0472">Membrane</keyword>
<keyword evidence="2" id="KW-0812">Transmembrane</keyword>
<keyword evidence="2" id="KW-1133">Transmembrane helix</keyword>
<protein>
    <submittedName>
        <fullName evidence="3">Uncharacterized protein</fullName>
    </submittedName>
</protein>
<evidence type="ECO:0000256" key="2">
    <source>
        <dbReference type="SAM" id="Phobius"/>
    </source>
</evidence>
<accession>V9D4W4</accession>
<feature type="transmembrane region" description="Helical" evidence="2">
    <location>
        <begin position="120"/>
        <end position="139"/>
    </location>
</feature>
<feature type="region of interest" description="Disordered" evidence="1">
    <location>
        <begin position="48"/>
        <end position="77"/>
    </location>
</feature>
<dbReference type="VEuPathDB" id="FungiDB:G647_08053"/>
<proteinExistence type="predicted"/>
<feature type="transmembrane region" description="Helical" evidence="2">
    <location>
        <begin position="664"/>
        <end position="684"/>
    </location>
</feature>
<dbReference type="PANTHER" id="PTHR37544:SF1">
    <property type="entry name" value="PHOSPHORIBOSYLAMINOIMIDAZOLE-SUCCINOCARBOXAMIDE SYNTHASE"/>
    <property type="match status" value="1"/>
</dbReference>
<evidence type="ECO:0000313" key="4">
    <source>
        <dbReference type="Proteomes" id="UP000030678"/>
    </source>
</evidence>
<dbReference type="EMBL" id="KB822707">
    <property type="protein sequence ID" value="ETI21706.1"/>
    <property type="molecule type" value="Genomic_DNA"/>
</dbReference>
<name>V9D4W4_9EURO</name>
<evidence type="ECO:0000256" key="1">
    <source>
        <dbReference type="SAM" id="MobiDB-lite"/>
    </source>
</evidence>
<organism evidence="3 4">
    <name type="scientific">Cladophialophora carrionii CBS 160.54</name>
    <dbReference type="NCBI Taxonomy" id="1279043"/>
    <lineage>
        <taxon>Eukaryota</taxon>
        <taxon>Fungi</taxon>
        <taxon>Dikarya</taxon>
        <taxon>Ascomycota</taxon>
        <taxon>Pezizomycotina</taxon>
        <taxon>Eurotiomycetes</taxon>
        <taxon>Chaetothyriomycetidae</taxon>
        <taxon>Chaetothyriales</taxon>
        <taxon>Herpotrichiellaceae</taxon>
        <taxon>Cladophialophora</taxon>
    </lineage>
</organism>